<gene>
    <name evidence="2" type="ORF">DS2_16044</name>
</gene>
<organism evidence="2 3">
    <name type="scientific">Catenovulum agarivorans DS-2</name>
    <dbReference type="NCBI Taxonomy" id="1328313"/>
    <lineage>
        <taxon>Bacteria</taxon>
        <taxon>Pseudomonadati</taxon>
        <taxon>Pseudomonadota</taxon>
        <taxon>Gammaproteobacteria</taxon>
        <taxon>Alteromonadales</taxon>
        <taxon>Alteromonadaceae</taxon>
        <taxon>Catenovulum</taxon>
    </lineage>
</organism>
<accession>W7Q7D2</accession>
<feature type="signal peptide" evidence="1">
    <location>
        <begin position="1"/>
        <end position="19"/>
    </location>
</feature>
<protein>
    <recommendedName>
        <fullName evidence="4">Outer membrane protein beta-barrel domain-containing protein</fullName>
    </recommendedName>
</protein>
<proteinExistence type="predicted"/>
<dbReference type="AlphaFoldDB" id="W7Q7D2"/>
<dbReference type="Proteomes" id="UP000019276">
    <property type="component" value="Unassembled WGS sequence"/>
</dbReference>
<evidence type="ECO:0000313" key="3">
    <source>
        <dbReference type="Proteomes" id="UP000019276"/>
    </source>
</evidence>
<sequence length="186" mass="21445">MKFNYLPLVGLLLTGSAFANEHKQFNYVELNAGYVSGYDYGHLSGRGVTGQYSMIENLYLAGALEYWTEDDFDFYNSEIGIGTKFEIMQYMIPFAQANFRYGHTEDKRWDDSYHSKTYVLNYGVAGNISRVHYKLGINRYFHEGLSQNNNYEFAEVFVSITDWLSVGGKLENTPDETIQVGVRYNF</sequence>
<evidence type="ECO:0008006" key="4">
    <source>
        <dbReference type="Google" id="ProtNLM"/>
    </source>
</evidence>
<reference evidence="2 3" key="1">
    <citation type="journal article" date="2014" name="Genome Announc.">
        <title>Draft Genome Sequence of the Agar-Degrading Bacterium Catenovulum sp. Strain DS-2, Isolated from Intestines of Haliotis diversicolor.</title>
        <authorList>
            <person name="Shan D."/>
            <person name="Li X."/>
            <person name="Gu Z."/>
            <person name="Wei G."/>
            <person name="Gao Z."/>
            <person name="Shao Z."/>
        </authorList>
    </citation>
    <scope>NUCLEOTIDE SEQUENCE [LARGE SCALE GENOMIC DNA]</scope>
    <source>
        <strain evidence="2 3">DS-2</strain>
    </source>
</reference>
<name>W7Q7D2_9ALTE</name>
<dbReference type="RefSeq" id="WP_035015908.1">
    <property type="nucleotide sequence ID" value="NZ_ARZY01000039.1"/>
</dbReference>
<evidence type="ECO:0000256" key="1">
    <source>
        <dbReference type="SAM" id="SignalP"/>
    </source>
</evidence>
<dbReference type="OrthoDB" id="6384087at2"/>
<dbReference type="STRING" id="1328313.DS2_16044"/>
<feature type="chain" id="PRO_5004897918" description="Outer membrane protein beta-barrel domain-containing protein" evidence="1">
    <location>
        <begin position="20"/>
        <end position="186"/>
    </location>
</feature>
<comment type="caution">
    <text evidence="2">The sequence shown here is derived from an EMBL/GenBank/DDBJ whole genome shotgun (WGS) entry which is preliminary data.</text>
</comment>
<evidence type="ECO:0000313" key="2">
    <source>
        <dbReference type="EMBL" id="EWH08679.1"/>
    </source>
</evidence>
<keyword evidence="3" id="KW-1185">Reference proteome</keyword>
<keyword evidence="1" id="KW-0732">Signal</keyword>
<dbReference type="EMBL" id="ARZY01000039">
    <property type="protein sequence ID" value="EWH08679.1"/>
    <property type="molecule type" value="Genomic_DNA"/>
</dbReference>